<evidence type="ECO:0000256" key="2">
    <source>
        <dbReference type="ARBA" id="ARBA00022676"/>
    </source>
</evidence>
<dbReference type="PANTHER" id="PTHR48047">
    <property type="entry name" value="GLYCOSYLTRANSFERASE"/>
    <property type="match status" value="1"/>
</dbReference>
<dbReference type="EMBL" id="JXTB01000714">
    <property type="protein sequence ID" value="PON33630.1"/>
    <property type="molecule type" value="Genomic_DNA"/>
</dbReference>
<evidence type="ECO:0000256" key="5">
    <source>
        <dbReference type="RuleBase" id="RU362057"/>
    </source>
</evidence>
<dbReference type="FunFam" id="3.40.50.2000:FF:000047">
    <property type="entry name" value="Glycosyltransferase"/>
    <property type="match status" value="1"/>
</dbReference>
<dbReference type="InterPro" id="IPR002213">
    <property type="entry name" value="UDP_glucos_trans"/>
</dbReference>
<keyword evidence="3 4" id="KW-0808">Transferase</keyword>
<dbReference type="EC" id="2.4.1.-" evidence="5"/>
<dbReference type="InterPro" id="IPR035595">
    <property type="entry name" value="UDP_glycos_trans_CS"/>
</dbReference>
<dbReference type="PANTHER" id="PTHR48047:SF45">
    <property type="entry name" value="SCOPOLETIN GLUCOSYLTRANSFERASE-LIKE"/>
    <property type="match status" value="1"/>
</dbReference>
<dbReference type="Gene3D" id="3.40.50.2000">
    <property type="entry name" value="Glycogen Phosphorylase B"/>
    <property type="match status" value="2"/>
</dbReference>
<dbReference type="Proteomes" id="UP000237105">
    <property type="component" value="Unassembled WGS sequence"/>
</dbReference>
<dbReference type="GO" id="GO:0035251">
    <property type="term" value="F:UDP-glucosyltransferase activity"/>
    <property type="evidence" value="ECO:0007669"/>
    <property type="project" value="UniProtKB-ARBA"/>
</dbReference>
<reference evidence="7" key="1">
    <citation type="submission" date="2016-06" db="EMBL/GenBank/DDBJ databases">
        <title>Parallel loss of symbiosis genes in relatives of nitrogen-fixing non-legume Parasponia.</title>
        <authorList>
            <person name="Van Velzen R."/>
            <person name="Holmer R."/>
            <person name="Bu F."/>
            <person name="Rutten L."/>
            <person name="Van Zeijl A."/>
            <person name="Liu W."/>
            <person name="Santuari L."/>
            <person name="Cao Q."/>
            <person name="Sharma T."/>
            <person name="Shen D."/>
            <person name="Roswanjaya Y."/>
            <person name="Wardhani T."/>
            <person name="Kalhor M.S."/>
            <person name="Jansen J."/>
            <person name="Van den Hoogen J."/>
            <person name="Gungor B."/>
            <person name="Hartog M."/>
            <person name="Hontelez J."/>
            <person name="Verver J."/>
            <person name="Yang W.-C."/>
            <person name="Schijlen E."/>
            <person name="Repin R."/>
            <person name="Schilthuizen M."/>
            <person name="Schranz E."/>
            <person name="Heidstra R."/>
            <person name="Miyata K."/>
            <person name="Fedorova E."/>
            <person name="Kohlen W."/>
            <person name="Bisseling T."/>
            <person name="Smit S."/>
            <person name="Geurts R."/>
        </authorList>
    </citation>
    <scope>NUCLEOTIDE SEQUENCE [LARGE SCALE GENOMIC DNA]</scope>
    <source>
        <strain evidence="7">cv. WU1-14</strain>
    </source>
</reference>
<evidence type="ECO:0000256" key="4">
    <source>
        <dbReference type="RuleBase" id="RU003718"/>
    </source>
</evidence>
<evidence type="ECO:0000256" key="3">
    <source>
        <dbReference type="ARBA" id="ARBA00022679"/>
    </source>
</evidence>
<protein>
    <recommendedName>
        <fullName evidence="5">Glycosyltransferase</fullName>
        <ecNumber evidence="5">2.4.1.-</ecNumber>
    </recommendedName>
</protein>
<evidence type="ECO:0000313" key="7">
    <source>
        <dbReference type="Proteomes" id="UP000237105"/>
    </source>
</evidence>
<evidence type="ECO:0000313" key="6">
    <source>
        <dbReference type="EMBL" id="PON33630.1"/>
    </source>
</evidence>
<dbReference type="CDD" id="cd03784">
    <property type="entry name" value="GT1_Gtf-like"/>
    <property type="match status" value="1"/>
</dbReference>
<sequence>MNNENGELEIFFLPFMAHGHMIPITDIAKLFAARGVKTTMITTPLNAPFLSKTIQRTKPIGREINIKVIEFPRPNSGLQHQWCENLDSVPSQDLFMAFFETTSHLREPLEDLLGKHRPSCLVADMFFPWATEAAAKFGIPRLVFYVTSVISLCAWQCLKLYEPHKRVSSDFELFLIPDLPGEIRLTRMQIPEFMRQNANNYMTQLLEKVIESEFKSYGVIVNTFYELEADYAEHYRKVLGIKAWYLGPVSLCNKEPEEKSQRGKEASINELDCLKWLDSKKPNSVVYVSFGSVAKFTASQLTEIALGLEASGHQFIWVVRRNKEENDKEDWLPEGFEQRVEDKGLIIRDWAPQMLILEHEAVGGFVTHCGWNSTLEAVSSGVPMVTWPISAEQFFNEKLVTQILKIGVGVGVRKWVGFVGDRVESKALEKAVRRVMEGEEAEEMRSRIRKLAQMAKSAVEEGGSSYCELSALITKLSSPGF</sequence>
<keyword evidence="2 4" id="KW-0328">Glycosyltransferase</keyword>
<name>A0A2P5AAR0_PARAD</name>
<dbReference type="SUPFAM" id="SSF53756">
    <property type="entry name" value="UDP-Glycosyltransferase/glycogen phosphorylase"/>
    <property type="match status" value="1"/>
</dbReference>
<dbReference type="PROSITE" id="PS00375">
    <property type="entry name" value="UDPGT"/>
    <property type="match status" value="1"/>
</dbReference>
<evidence type="ECO:0000256" key="1">
    <source>
        <dbReference type="ARBA" id="ARBA00009995"/>
    </source>
</evidence>
<accession>A0A2P5AAR0</accession>
<comment type="similarity">
    <text evidence="1 4">Belongs to the UDP-glycosyltransferase family.</text>
</comment>
<dbReference type="OrthoDB" id="5835829at2759"/>
<proteinExistence type="inferred from homology"/>
<dbReference type="Pfam" id="PF00201">
    <property type="entry name" value="UDPGT"/>
    <property type="match status" value="1"/>
</dbReference>
<dbReference type="FunFam" id="3.40.50.2000:FF:000071">
    <property type="entry name" value="Glycosyltransferase"/>
    <property type="match status" value="1"/>
</dbReference>
<keyword evidence="7" id="KW-1185">Reference proteome</keyword>
<comment type="caution">
    <text evidence="6">The sequence shown here is derived from an EMBL/GenBank/DDBJ whole genome shotgun (WGS) entry which is preliminary data.</text>
</comment>
<dbReference type="AlphaFoldDB" id="A0A2P5AAR0"/>
<organism evidence="6 7">
    <name type="scientific">Parasponia andersonii</name>
    <name type="common">Sponia andersonii</name>
    <dbReference type="NCBI Taxonomy" id="3476"/>
    <lineage>
        <taxon>Eukaryota</taxon>
        <taxon>Viridiplantae</taxon>
        <taxon>Streptophyta</taxon>
        <taxon>Embryophyta</taxon>
        <taxon>Tracheophyta</taxon>
        <taxon>Spermatophyta</taxon>
        <taxon>Magnoliopsida</taxon>
        <taxon>eudicotyledons</taxon>
        <taxon>Gunneridae</taxon>
        <taxon>Pentapetalae</taxon>
        <taxon>rosids</taxon>
        <taxon>fabids</taxon>
        <taxon>Rosales</taxon>
        <taxon>Cannabaceae</taxon>
        <taxon>Parasponia</taxon>
    </lineage>
</organism>
<gene>
    <name evidence="6" type="ORF">PanWU01x14_351070</name>
</gene>